<dbReference type="InterPro" id="IPR010718">
    <property type="entry name" value="DUF1294"/>
</dbReference>
<keyword evidence="1" id="KW-0812">Transmembrane</keyword>
<proteinExistence type="predicted"/>
<organism evidence="2 3">
    <name type="scientific">Deinococcus arcticus</name>
    <dbReference type="NCBI Taxonomy" id="2136176"/>
    <lineage>
        <taxon>Bacteria</taxon>
        <taxon>Thermotogati</taxon>
        <taxon>Deinococcota</taxon>
        <taxon>Deinococci</taxon>
        <taxon>Deinococcales</taxon>
        <taxon>Deinococcaceae</taxon>
        <taxon>Deinococcus</taxon>
    </lineage>
</organism>
<dbReference type="Pfam" id="PF06961">
    <property type="entry name" value="DUF1294"/>
    <property type="match status" value="1"/>
</dbReference>
<keyword evidence="1" id="KW-0472">Membrane</keyword>
<sequence length="96" mass="11192">MGFAFRLFVVWQLLWGLAAFVAIWRDKELAREGRRRIPERHLHRLEAWGGALGSGVAQLLFRHKTRKVAYQRVYRRLLAAWLLGWALLLGVQRLAG</sequence>
<evidence type="ECO:0000313" key="2">
    <source>
        <dbReference type="EMBL" id="PTA69440.1"/>
    </source>
</evidence>
<feature type="transmembrane region" description="Helical" evidence="1">
    <location>
        <begin position="73"/>
        <end position="91"/>
    </location>
</feature>
<protein>
    <submittedName>
        <fullName evidence="2">DUF1294 domain-containing protein</fullName>
    </submittedName>
</protein>
<gene>
    <name evidence="2" type="ORF">C8263_03015</name>
</gene>
<reference evidence="2 3" key="1">
    <citation type="submission" date="2018-03" db="EMBL/GenBank/DDBJ databases">
        <title>Draft genome of Deinococcus sp. OD32.</title>
        <authorList>
            <person name="Wang X.-P."/>
            <person name="Du Z.-J."/>
        </authorList>
    </citation>
    <scope>NUCLEOTIDE SEQUENCE [LARGE SCALE GENOMIC DNA]</scope>
    <source>
        <strain evidence="2 3">OD32</strain>
    </source>
</reference>
<comment type="caution">
    <text evidence="2">The sequence shown here is derived from an EMBL/GenBank/DDBJ whole genome shotgun (WGS) entry which is preliminary data.</text>
</comment>
<keyword evidence="3" id="KW-1185">Reference proteome</keyword>
<evidence type="ECO:0000256" key="1">
    <source>
        <dbReference type="SAM" id="Phobius"/>
    </source>
</evidence>
<name>A0A2T3WC14_9DEIO</name>
<dbReference type="OrthoDB" id="72963at2"/>
<dbReference type="AlphaFoldDB" id="A0A2T3WC14"/>
<keyword evidence="1" id="KW-1133">Transmembrane helix</keyword>
<feature type="transmembrane region" description="Helical" evidence="1">
    <location>
        <begin position="6"/>
        <end position="24"/>
    </location>
</feature>
<accession>A0A2T3WC14</accession>
<evidence type="ECO:0000313" key="3">
    <source>
        <dbReference type="Proteomes" id="UP000240317"/>
    </source>
</evidence>
<dbReference type="EMBL" id="PYSV01000002">
    <property type="protein sequence ID" value="PTA69440.1"/>
    <property type="molecule type" value="Genomic_DNA"/>
</dbReference>
<dbReference type="Proteomes" id="UP000240317">
    <property type="component" value="Unassembled WGS sequence"/>
</dbReference>